<evidence type="ECO:0000259" key="2">
    <source>
        <dbReference type="Pfam" id="PF00024"/>
    </source>
</evidence>
<dbReference type="Gene3D" id="2.40.10.10">
    <property type="entry name" value="Trypsin-like serine proteases"/>
    <property type="match status" value="1"/>
</dbReference>
<dbReference type="AlphaFoldDB" id="A0A915IXQ1"/>
<keyword evidence="1" id="KW-0732">Signal</keyword>
<feature type="domain" description="Apple" evidence="2">
    <location>
        <begin position="62"/>
        <end position="111"/>
    </location>
</feature>
<reference evidence="4" key="1">
    <citation type="submission" date="2022-11" db="UniProtKB">
        <authorList>
            <consortium name="WormBaseParasite"/>
        </authorList>
    </citation>
    <scope>IDENTIFICATION</scope>
</reference>
<dbReference type="GO" id="GO:0006508">
    <property type="term" value="P:proteolysis"/>
    <property type="evidence" value="ECO:0007669"/>
    <property type="project" value="InterPro"/>
</dbReference>
<feature type="chain" id="PRO_5037617403" evidence="1">
    <location>
        <begin position="32"/>
        <end position="223"/>
    </location>
</feature>
<proteinExistence type="predicted"/>
<evidence type="ECO:0000256" key="1">
    <source>
        <dbReference type="SAM" id="SignalP"/>
    </source>
</evidence>
<dbReference type="Proteomes" id="UP000887565">
    <property type="component" value="Unplaced"/>
</dbReference>
<dbReference type="InterPro" id="IPR009003">
    <property type="entry name" value="Peptidase_S1_PA"/>
</dbReference>
<organism evidence="3 4">
    <name type="scientific">Romanomermis culicivorax</name>
    <name type="common">Nematode worm</name>
    <dbReference type="NCBI Taxonomy" id="13658"/>
    <lineage>
        <taxon>Eukaryota</taxon>
        <taxon>Metazoa</taxon>
        <taxon>Ecdysozoa</taxon>
        <taxon>Nematoda</taxon>
        <taxon>Enoplea</taxon>
        <taxon>Dorylaimia</taxon>
        <taxon>Mermithida</taxon>
        <taxon>Mermithoidea</taxon>
        <taxon>Mermithidae</taxon>
        <taxon>Romanomermis</taxon>
    </lineage>
</organism>
<dbReference type="InterPro" id="IPR043504">
    <property type="entry name" value="Peptidase_S1_PA_chymotrypsin"/>
</dbReference>
<dbReference type="InterPro" id="IPR003609">
    <property type="entry name" value="Pan_app"/>
</dbReference>
<dbReference type="GO" id="GO:0004252">
    <property type="term" value="F:serine-type endopeptidase activity"/>
    <property type="evidence" value="ECO:0007669"/>
    <property type="project" value="InterPro"/>
</dbReference>
<evidence type="ECO:0000313" key="4">
    <source>
        <dbReference type="WBParaSite" id="nRc.2.0.1.t18976-RA"/>
    </source>
</evidence>
<protein>
    <submittedName>
        <fullName evidence="4">Apple domain-containing protein</fullName>
    </submittedName>
</protein>
<dbReference type="InterPro" id="IPR018114">
    <property type="entry name" value="TRYPSIN_HIS"/>
</dbReference>
<keyword evidence="3" id="KW-1185">Reference proteome</keyword>
<name>A0A915IXQ1_ROMCU</name>
<dbReference type="SUPFAM" id="SSF50494">
    <property type="entry name" value="Trypsin-like serine proteases"/>
    <property type="match status" value="1"/>
</dbReference>
<dbReference type="Pfam" id="PF00024">
    <property type="entry name" value="PAN_1"/>
    <property type="match status" value="1"/>
</dbReference>
<feature type="signal peptide" evidence="1">
    <location>
        <begin position="1"/>
        <end position="31"/>
    </location>
</feature>
<evidence type="ECO:0000313" key="3">
    <source>
        <dbReference type="Proteomes" id="UP000887565"/>
    </source>
</evidence>
<dbReference type="PROSITE" id="PS00134">
    <property type="entry name" value="TRYPSIN_HIS"/>
    <property type="match status" value="1"/>
</dbReference>
<sequence length="223" mass="25161">MRQALRASPSTRLRLILFDARIFCSFSLTSCAKVSCRPPEYIVQDTKQNPVFCRVQSHHGFHVYNPVALLKTENRYDCILACKRHGQCQTSNFVRKSKLCFLHSSKLNSARQAIGRDLVPSILSMLHCGQDTAPSKDQTAGIPAETCGTPHFPPGDLTLFENRRFRRILGGFISQPYAYPWLGIVLRNNYHTCSLSLVSRNRNDKATVWAVSAAHCFMDQGKQ</sequence>
<dbReference type="WBParaSite" id="nRc.2.0.1.t18976-RA">
    <property type="protein sequence ID" value="nRc.2.0.1.t18976-RA"/>
    <property type="gene ID" value="nRc.2.0.1.g18976"/>
</dbReference>
<accession>A0A915IXQ1</accession>